<dbReference type="Pfam" id="PF02361">
    <property type="entry name" value="CbiQ"/>
    <property type="match status" value="1"/>
</dbReference>
<sequence length="200" mass="21499">MTMALAILVPLLAVLVQRWWLSALVALLMLTAVASLPGRAWPLLRMPTGLVILSAALVCYHAWLGQGWLTGVVLAVNLLCCLYASRIVLTTIPVPVMVDQIESAVGVLAGLPLLGRVLNPRQVAMAVALMLRSIPELIGSVQRVRDAGRARGVRMGPVRLVTPVVIDAVALAHRSGEALVARGLLVDERRQSERIPSHHD</sequence>
<comment type="caution">
    <text evidence="6">The sequence shown here is derived from an EMBL/GenBank/DDBJ whole genome shotgun (WGS) entry which is preliminary data.</text>
</comment>
<keyword evidence="2 5" id="KW-0812">Transmembrane</keyword>
<reference evidence="6 7" key="1">
    <citation type="submission" date="2017-07" db="EMBL/GenBank/DDBJ databases">
        <title>Draft whole genome sequences of clinical Proprionibacteriaceae strains.</title>
        <authorList>
            <person name="Bernier A.-M."/>
            <person name="Bernard K."/>
            <person name="Domingo M.-C."/>
        </authorList>
    </citation>
    <scope>NUCLEOTIDE SEQUENCE [LARGE SCALE GENOMIC DNA]</scope>
    <source>
        <strain evidence="6 7">NML 160184</strain>
    </source>
</reference>
<evidence type="ECO:0008006" key="8">
    <source>
        <dbReference type="Google" id="ProtNLM"/>
    </source>
</evidence>
<proteinExistence type="predicted"/>
<evidence type="ECO:0000313" key="6">
    <source>
        <dbReference type="EMBL" id="OYN90006.1"/>
    </source>
</evidence>
<protein>
    <recommendedName>
        <fullName evidence="8">Energy-coupling factor transporter transmembrane protein EcfT</fullName>
    </recommendedName>
</protein>
<evidence type="ECO:0000256" key="3">
    <source>
        <dbReference type="ARBA" id="ARBA00022989"/>
    </source>
</evidence>
<keyword evidence="4 5" id="KW-0472">Membrane</keyword>
<feature type="transmembrane region" description="Helical" evidence="5">
    <location>
        <begin position="68"/>
        <end position="89"/>
    </location>
</feature>
<evidence type="ECO:0000256" key="5">
    <source>
        <dbReference type="SAM" id="Phobius"/>
    </source>
</evidence>
<dbReference type="EMBL" id="NMVI01000007">
    <property type="protein sequence ID" value="OYN90006.1"/>
    <property type="molecule type" value="Genomic_DNA"/>
</dbReference>
<evidence type="ECO:0000256" key="1">
    <source>
        <dbReference type="ARBA" id="ARBA00004141"/>
    </source>
</evidence>
<dbReference type="CDD" id="cd16914">
    <property type="entry name" value="EcfT"/>
    <property type="match status" value="1"/>
</dbReference>
<dbReference type="Proteomes" id="UP000216533">
    <property type="component" value="Unassembled WGS sequence"/>
</dbReference>
<evidence type="ECO:0000256" key="2">
    <source>
        <dbReference type="ARBA" id="ARBA00022692"/>
    </source>
</evidence>
<dbReference type="GO" id="GO:0005886">
    <property type="term" value="C:plasma membrane"/>
    <property type="evidence" value="ECO:0007669"/>
    <property type="project" value="UniProtKB-ARBA"/>
</dbReference>
<organism evidence="6 7">
    <name type="scientific">Parenemella sanctibonifatiensis</name>
    <dbReference type="NCBI Taxonomy" id="2016505"/>
    <lineage>
        <taxon>Bacteria</taxon>
        <taxon>Bacillati</taxon>
        <taxon>Actinomycetota</taxon>
        <taxon>Actinomycetes</taxon>
        <taxon>Propionibacteriales</taxon>
        <taxon>Propionibacteriaceae</taxon>
        <taxon>Parenemella</taxon>
    </lineage>
</organism>
<name>A0A255EEM9_9ACTN</name>
<gene>
    <name evidence="6" type="ORF">CGZ92_01865</name>
</gene>
<keyword evidence="3 5" id="KW-1133">Transmembrane helix</keyword>
<evidence type="ECO:0000313" key="7">
    <source>
        <dbReference type="Proteomes" id="UP000216533"/>
    </source>
</evidence>
<evidence type="ECO:0000256" key="4">
    <source>
        <dbReference type="ARBA" id="ARBA00023136"/>
    </source>
</evidence>
<accession>A0A255EEM9</accession>
<comment type="subcellular location">
    <subcellularLocation>
        <location evidence="1">Membrane</location>
        <topology evidence="1">Multi-pass membrane protein</topology>
    </subcellularLocation>
</comment>
<feature type="transmembrane region" description="Helical" evidence="5">
    <location>
        <begin position="44"/>
        <end position="63"/>
    </location>
</feature>
<dbReference type="InterPro" id="IPR003339">
    <property type="entry name" value="ABC/ECF_trnsptr_transmembrane"/>
</dbReference>
<dbReference type="AlphaFoldDB" id="A0A255EEM9"/>